<feature type="region of interest" description="Disordered" evidence="9">
    <location>
        <begin position="650"/>
        <end position="729"/>
    </location>
</feature>
<evidence type="ECO:0000256" key="8">
    <source>
        <dbReference type="ARBA" id="ARBA00023242"/>
    </source>
</evidence>
<evidence type="ECO:0000256" key="5">
    <source>
        <dbReference type="ARBA" id="ARBA00022723"/>
    </source>
</evidence>
<keyword evidence="7" id="KW-0456">Lyase</keyword>
<dbReference type="InterPro" id="IPR050251">
    <property type="entry name" value="HpcH-HpaI_aldolase"/>
</dbReference>
<feature type="compositionally biased region" description="Pro residues" evidence="9">
    <location>
        <begin position="813"/>
        <end position="825"/>
    </location>
</feature>
<evidence type="ECO:0000256" key="7">
    <source>
        <dbReference type="ARBA" id="ARBA00023239"/>
    </source>
</evidence>
<dbReference type="GO" id="GO:0046872">
    <property type="term" value="F:metal ion binding"/>
    <property type="evidence" value="ECO:0007669"/>
    <property type="project" value="UniProtKB-KW"/>
</dbReference>
<evidence type="ECO:0008006" key="15">
    <source>
        <dbReference type="Google" id="ProtNLM"/>
    </source>
</evidence>
<dbReference type="Pfam" id="PF00575">
    <property type="entry name" value="S1"/>
    <property type="match status" value="1"/>
</dbReference>
<dbReference type="Gene3D" id="2.40.50.140">
    <property type="entry name" value="Nucleic acid-binding proteins"/>
    <property type="match status" value="1"/>
</dbReference>
<name>A0A2U3DSE0_PURLI</name>
<dbReference type="PANTHER" id="PTHR30502:SF0">
    <property type="entry name" value="PHOSPHOENOLPYRUVATE CARBOXYLASE FAMILY PROTEIN"/>
    <property type="match status" value="1"/>
</dbReference>
<dbReference type="FunFam" id="3.30.1490.120:FF:000001">
    <property type="entry name" value="DNA-directed RNA polymerase II subunit RPB7"/>
    <property type="match status" value="1"/>
</dbReference>
<keyword evidence="8" id="KW-0539">Nucleus</keyword>
<dbReference type="Gene3D" id="3.30.1490.120">
    <property type="entry name" value="RNA polymerase Rpb7-like, N-terminal domain"/>
    <property type="match status" value="1"/>
</dbReference>
<evidence type="ECO:0000259" key="12">
    <source>
        <dbReference type="Pfam" id="PF03876"/>
    </source>
</evidence>
<evidence type="ECO:0000256" key="1">
    <source>
        <dbReference type="ARBA" id="ARBA00004123"/>
    </source>
</evidence>
<evidence type="ECO:0000313" key="14">
    <source>
        <dbReference type="Proteomes" id="UP000245956"/>
    </source>
</evidence>
<dbReference type="InterPro" id="IPR015813">
    <property type="entry name" value="Pyrv/PenolPyrv_kinase-like_dom"/>
</dbReference>
<dbReference type="SUPFAM" id="SSF88798">
    <property type="entry name" value="N-terminal, heterodimerisation domain of RBP7 (RpoE)"/>
    <property type="match status" value="1"/>
</dbReference>
<dbReference type="InterPro" id="IPR005576">
    <property type="entry name" value="Rpb7-like_N"/>
</dbReference>
<dbReference type="Proteomes" id="UP000245956">
    <property type="component" value="Unassembled WGS sequence"/>
</dbReference>
<evidence type="ECO:0000256" key="9">
    <source>
        <dbReference type="SAM" id="MobiDB-lite"/>
    </source>
</evidence>
<feature type="region of interest" description="Disordered" evidence="9">
    <location>
        <begin position="121"/>
        <end position="143"/>
    </location>
</feature>
<evidence type="ECO:0000259" key="11">
    <source>
        <dbReference type="Pfam" id="PF03328"/>
    </source>
</evidence>
<protein>
    <recommendedName>
        <fullName evidence="15">HpcH/HpaI aldolase/citrate lyase domain-containing protein</fullName>
    </recommendedName>
</protein>
<dbReference type="SUPFAM" id="SSF50249">
    <property type="entry name" value="Nucleic acid-binding proteins"/>
    <property type="match status" value="1"/>
</dbReference>
<proteinExistence type="inferred from homology"/>
<organism evidence="13 14">
    <name type="scientific">Purpureocillium lilacinum</name>
    <name type="common">Paecilomyces lilacinus</name>
    <dbReference type="NCBI Taxonomy" id="33203"/>
    <lineage>
        <taxon>Eukaryota</taxon>
        <taxon>Fungi</taxon>
        <taxon>Dikarya</taxon>
        <taxon>Ascomycota</taxon>
        <taxon>Pezizomycotina</taxon>
        <taxon>Sordariomycetes</taxon>
        <taxon>Hypocreomycetidae</taxon>
        <taxon>Hypocreales</taxon>
        <taxon>Ophiocordycipitaceae</taxon>
        <taxon>Purpureocillium</taxon>
    </lineage>
</organism>
<comment type="caution">
    <text evidence="13">The sequence shown here is derived from an EMBL/GenBank/DDBJ whole genome shotgun (WGS) entry which is preliminary data.</text>
</comment>
<dbReference type="GO" id="GO:0005665">
    <property type="term" value="C:RNA polymerase II, core complex"/>
    <property type="evidence" value="ECO:0007669"/>
    <property type="project" value="UniProtKB-ARBA"/>
</dbReference>
<dbReference type="GO" id="GO:0016832">
    <property type="term" value="F:aldehyde-lyase activity"/>
    <property type="evidence" value="ECO:0007669"/>
    <property type="project" value="TreeGrafter"/>
</dbReference>
<evidence type="ECO:0000259" key="10">
    <source>
        <dbReference type="Pfam" id="PF00575"/>
    </source>
</evidence>
<feature type="domain" description="HpcH/HpaI aldolase/citrate lyase" evidence="11">
    <location>
        <begin position="984"/>
        <end position="1208"/>
    </location>
</feature>
<dbReference type="PANTHER" id="PTHR30502">
    <property type="entry name" value="2-KETO-3-DEOXY-L-RHAMNONATE ALDOLASE"/>
    <property type="match status" value="1"/>
</dbReference>
<dbReference type="CDD" id="cd04329">
    <property type="entry name" value="RNAP_II_Rpb7_N"/>
    <property type="match status" value="1"/>
</dbReference>
<comment type="similarity">
    <text evidence="2">Belongs to the HpcH/HpaI aldolase family.</text>
</comment>
<dbReference type="InterPro" id="IPR012340">
    <property type="entry name" value="NA-bd_OB-fold"/>
</dbReference>
<dbReference type="InterPro" id="IPR005000">
    <property type="entry name" value="Aldolase/citrate-lyase_domain"/>
</dbReference>
<dbReference type="Pfam" id="PF03328">
    <property type="entry name" value="HpcH_HpaI"/>
    <property type="match status" value="1"/>
</dbReference>
<dbReference type="GO" id="GO:0006351">
    <property type="term" value="P:DNA-templated transcription"/>
    <property type="evidence" value="ECO:0007669"/>
    <property type="project" value="InterPro"/>
</dbReference>
<keyword evidence="4" id="KW-0240">DNA-directed RNA polymerase</keyword>
<dbReference type="FunFam" id="2.40.50.140:FF:000043">
    <property type="entry name" value="DNA-directed RNA polymerase II subunit RPB7"/>
    <property type="match status" value="1"/>
</dbReference>
<evidence type="ECO:0000313" key="13">
    <source>
        <dbReference type="EMBL" id="PWI65180.1"/>
    </source>
</evidence>
<keyword evidence="5" id="KW-0479">Metal-binding</keyword>
<sequence>MHLPQGPVFAVSTSRLPADVKETLQVERQGPWRAALPTCVSRVHAHGGADRGARQCEAAAKRAQRAISRVVRHACVLARGIDKNKVSLCSLNWCWPVQSQISLPGFPAGPPGGLGVGRQPWQPAKRPADRHAGLGKGSGTRLPPALSVVRASGSNGNAQSTQFMILSTPAVPGALPDIQAQHYLLRSGLRRSGALSVEFPSHSTGPPGGSGKSGHLQLELCRGKRAQLTTTGHGTSHRQWTRGRPAYLSAVAHEISTICLRASRCAALCLSLVARSTHHLRSNTPQTTHLPVGEPGVHVSRRRDSLQTSASASRLASPFYRRGPPPTATGLDNNRIAELSNPASLRSGRVRRRFLDISNGSKPSTRAAEASSSQQSPSMFFLYNMERRVTLHPSYFGRNMHELVTSKLLKDVEGTCAGSYYIISIMDTFDISEGRILPGNGLAEFTVGYRAVVWRPFKGETVDAVVYSINPQGFFAQAGPLRLFVSAHLIPSDIKWDPNATPPQFTNNEDTVIEPGTHVRVKIIGTRTEVGEMWAIGSIKEDYLGYDAALVCPGERLDANGDSADAFRTEADVVEAEGPGAHIMLPIPGSATGMRGELTSSYIGSWWWSFHALAAEHRLEQAEHRPAQRMRERRVLVGFWKEDQQQLYLQRKRQRHSGMDQSSPDSDGLPASRFQGEETRPNYASFIDTSRAPSRETGPAADAADRESEADSFEHAAGHCATPTPAPLPASNCLLCRHPRSVRRGPAADTPAGRSDSTDGGQLGAHPSSSRPSPQVLRSLGQPNSGSSWIFAATPSASSQANCEVPSSGASFPPLPPPPPPSPPSERPRPGRTLADPAARRCSPRSSVTYSRPPISPSRRSKAKEDERLDEPSGTFFLSPRLTYRIKGSPPHNPLCGFVPLAIMNALRQTRATTTKLLSSASPASNGTRALLVANASVAQSSAVPRLNISGSNSRHFGTTRRAMAMQASNRLKTAFAQGRQSMGMWQMLPGANVSRLLARSGVDWVMVDCEHGNMDDSAMHDAVPAIAALGVSPLVRIPDIQSWMVKRALDSGAHGVLVPLLRSVEQAKELVQAAKFPPMGRRGFGSPIAPERFSPMPSFTEYLQQANDALLTMVQIETREALDVVEDIAAVDGIDVLFIGPFDLGNSIGHPILNGAMAPELTDAIGRILAACRKAGKKCGMYATSGEQAKTFADQGFDMISVAADYTALEYVLKQQFGASQGQGATSKTGSY</sequence>
<comment type="subcellular location">
    <subcellularLocation>
        <location evidence="1">Nucleus</location>
    </subcellularLocation>
</comment>
<dbReference type="InterPro" id="IPR036898">
    <property type="entry name" value="RNA_pol_Rpb7-like_N_sf"/>
</dbReference>
<dbReference type="EMBL" id="LCWV01000037">
    <property type="protein sequence ID" value="PWI65180.1"/>
    <property type="molecule type" value="Genomic_DNA"/>
</dbReference>
<gene>
    <name evidence="13" type="ORF">PCL_07357</name>
</gene>
<dbReference type="SUPFAM" id="SSF51621">
    <property type="entry name" value="Phosphoenolpyruvate/pyruvate domain"/>
    <property type="match status" value="1"/>
</dbReference>
<feature type="domain" description="RNA polymerase Rpb7-like N-terminal" evidence="12">
    <location>
        <begin position="386"/>
        <end position="441"/>
    </location>
</feature>
<feature type="region of interest" description="Disordered" evidence="9">
    <location>
        <begin position="280"/>
        <end position="334"/>
    </location>
</feature>
<evidence type="ECO:0000256" key="2">
    <source>
        <dbReference type="ARBA" id="ARBA00005568"/>
    </source>
</evidence>
<keyword evidence="6" id="KW-0804">Transcription</keyword>
<accession>A0A2U3DSE0</accession>
<dbReference type="GO" id="GO:0005737">
    <property type="term" value="C:cytoplasm"/>
    <property type="evidence" value="ECO:0007669"/>
    <property type="project" value="TreeGrafter"/>
</dbReference>
<dbReference type="GO" id="GO:0003676">
    <property type="term" value="F:nucleic acid binding"/>
    <property type="evidence" value="ECO:0007669"/>
    <property type="project" value="InterPro"/>
</dbReference>
<dbReference type="Pfam" id="PF03876">
    <property type="entry name" value="SHS2_Rpb7-N"/>
    <property type="match status" value="1"/>
</dbReference>
<dbReference type="InterPro" id="IPR003029">
    <property type="entry name" value="S1_domain"/>
</dbReference>
<evidence type="ECO:0000256" key="6">
    <source>
        <dbReference type="ARBA" id="ARBA00023163"/>
    </source>
</evidence>
<feature type="compositionally biased region" description="Basic and acidic residues" evidence="9">
    <location>
        <begin position="703"/>
        <end position="717"/>
    </location>
</feature>
<feature type="domain" description="S1 motif" evidence="10">
    <location>
        <begin position="456"/>
        <end position="531"/>
    </location>
</feature>
<evidence type="ECO:0000256" key="4">
    <source>
        <dbReference type="ARBA" id="ARBA00022478"/>
    </source>
</evidence>
<dbReference type="Gene3D" id="3.20.20.60">
    <property type="entry name" value="Phosphoenolpyruvate-binding domains"/>
    <property type="match status" value="1"/>
</dbReference>
<feature type="region of interest" description="Disordered" evidence="9">
    <location>
        <begin position="799"/>
        <end position="874"/>
    </location>
</feature>
<comment type="similarity">
    <text evidence="3">Belongs to the eukaryotic RPB7/RPC8 RNA polymerase subunit family.</text>
</comment>
<evidence type="ECO:0000256" key="3">
    <source>
        <dbReference type="ARBA" id="ARBA00009307"/>
    </source>
</evidence>
<dbReference type="InterPro" id="IPR040442">
    <property type="entry name" value="Pyrv_kinase-like_dom_sf"/>
</dbReference>
<reference evidence="13 14" key="1">
    <citation type="journal article" date="2016" name="Front. Microbiol.">
        <title>Genome and transcriptome sequences reveal the specific parasitism of the nematophagous Purpureocillium lilacinum 36-1.</title>
        <authorList>
            <person name="Xie J."/>
            <person name="Li S."/>
            <person name="Mo C."/>
            <person name="Xiao X."/>
            <person name="Peng D."/>
            <person name="Wang G."/>
            <person name="Xiao Y."/>
        </authorList>
    </citation>
    <scope>NUCLEOTIDE SEQUENCE [LARGE SCALE GENOMIC DNA]</scope>
    <source>
        <strain evidence="13 14">36-1</strain>
    </source>
</reference>
<feature type="region of interest" description="Disordered" evidence="9">
    <location>
        <begin position="743"/>
        <end position="783"/>
    </location>
</feature>
<dbReference type="CDD" id="cd04462">
    <property type="entry name" value="S1_RNAPII_Rpb7"/>
    <property type="match status" value="1"/>
</dbReference>
<dbReference type="AlphaFoldDB" id="A0A2U3DSE0"/>